<dbReference type="Proteomes" id="UP001589813">
    <property type="component" value="Unassembled WGS sequence"/>
</dbReference>
<name>A0ABV6BKL1_9GAMM</name>
<dbReference type="InterPro" id="IPR013783">
    <property type="entry name" value="Ig-like_fold"/>
</dbReference>
<dbReference type="SUPFAM" id="SSF49373">
    <property type="entry name" value="Invasin/intimin cell-adhesion fragments"/>
    <property type="match status" value="6"/>
</dbReference>
<sequence>MRNIRQLLVAFLMSVVVACGGGGTLGTGGTPETPKFAAALRLLDAAGAESNTLSNNTPLTVEYTLASTNGGTISGQLITFEISDSTVATFNNGTASAVTNSSGVAKIGLIVGTKSGAATVSASLPDNTKITKAFNSAGDNPAADVLTMTMSLVDNSGKEVTLVSKDKPAKVRAVLKSKLGLNVSGKQVNFSMNLSDLARFSNTAGTAQTNSAGIAEIGLEVGTASGAGTLTAVLNGNATVSANRSFDSAGDGGTVTTDPVSSLLLQSDKLQIGSGAVDKVDLTAIVRDKDKNLLKNVVVKFAVESGFDAEIEVQSATTDSAGVAKAVLTTKSNPSLREVLLSASAGASGAKSYLTLKVVGTDIEIASAPAVVLGSSIDLTFTVLDSSAKPIRDTVLSLSSELKNSFSNTTPRTDAATGRATVRYTAVNSGSDTVTVSALGVVKSVRIVVNADSFAYVNPANEAAIPEIALNTVATAGVKWTRSGSPMSGQEVGFTTTRGVIAADAAGLADNKVVATVQTNAAGEAQISMRSAFAGLASISANTRGTGLALQTQKIVEFIATNPDPARPLEVQAIPAQLAPGDKALVQAIVRDVNNNPVKNKDVAFSLVDSFGGQLNPATARTNSQGIATTEFTADVTTPGSGAPQGPKGLKIKATIADNDAITGTTPIAVGNRTLFFRFATGNGIDESTDKILYKWKYAVLVTDSTGNPVPNQGLTVSVLPKRYNKGAWFKRPVNAAFKYWDARFSNEPDDLTCLSEDKNRNGILDAGEDENGNKELTPGNVVAVEKAITAGADGIAYFTLTYAKEMAPFVEVDIVVSGSAAGTENVSARSVSLAYSTEDTTDESDPPWNSPFGVDAEADEVDFTTTAICAIN</sequence>
<comment type="similarity">
    <text evidence="1">Belongs to the intimin/invasin family.</text>
</comment>
<gene>
    <name evidence="3" type="ORF">ACFFJP_17165</name>
</gene>
<dbReference type="InterPro" id="IPR008964">
    <property type="entry name" value="Invasin/intimin_cell_adhesion"/>
</dbReference>
<dbReference type="SMART" id="SM00634">
    <property type="entry name" value="BID_1"/>
    <property type="match status" value="5"/>
</dbReference>
<keyword evidence="4" id="KW-1185">Reference proteome</keyword>
<protein>
    <submittedName>
        <fullName evidence="3">Ig-like domain-containing protein</fullName>
    </submittedName>
</protein>
<evidence type="ECO:0000313" key="3">
    <source>
        <dbReference type="EMBL" id="MFC0050035.1"/>
    </source>
</evidence>
<dbReference type="RefSeq" id="WP_377247050.1">
    <property type="nucleotide sequence ID" value="NZ_JBHLXP010000005.1"/>
</dbReference>
<reference evidence="3 4" key="1">
    <citation type="submission" date="2024-09" db="EMBL/GenBank/DDBJ databases">
        <authorList>
            <person name="Sun Q."/>
            <person name="Mori K."/>
        </authorList>
    </citation>
    <scope>NUCLEOTIDE SEQUENCE [LARGE SCALE GENOMIC DNA]</scope>
    <source>
        <strain evidence="3 4">KCTC 23315</strain>
    </source>
</reference>
<evidence type="ECO:0000313" key="4">
    <source>
        <dbReference type="Proteomes" id="UP001589813"/>
    </source>
</evidence>
<dbReference type="InterPro" id="IPR003344">
    <property type="entry name" value="Big_1_dom"/>
</dbReference>
<accession>A0ABV6BKL1</accession>
<dbReference type="EMBL" id="JBHLXP010000005">
    <property type="protein sequence ID" value="MFC0050035.1"/>
    <property type="molecule type" value="Genomic_DNA"/>
</dbReference>
<dbReference type="Gene3D" id="2.60.40.10">
    <property type="entry name" value="Immunoglobulins"/>
    <property type="match status" value="6"/>
</dbReference>
<proteinExistence type="inferred from homology"/>
<dbReference type="PROSITE" id="PS51257">
    <property type="entry name" value="PROKAR_LIPOPROTEIN"/>
    <property type="match status" value="1"/>
</dbReference>
<dbReference type="PROSITE" id="PS51127">
    <property type="entry name" value="BIG1"/>
    <property type="match status" value="1"/>
</dbReference>
<feature type="domain" description="Big-1" evidence="2">
    <location>
        <begin position="42"/>
        <end position="153"/>
    </location>
</feature>
<comment type="caution">
    <text evidence="3">The sequence shown here is derived from an EMBL/GenBank/DDBJ whole genome shotgun (WGS) entry which is preliminary data.</text>
</comment>
<evidence type="ECO:0000256" key="1">
    <source>
        <dbReference type="ARBA" id="ARBA00010116"/>
    </source>
</evidence>
<evidence type="ECO:0000259" key="2">
    <source>
        <dbReference type="PROSITE" id="PS51127"/>
    </source>
</evidence>
<organism evidence="3 4">
    <name type="scientific">Rheinheimera tilapiae</name>
    <dbReference type="NCBI Taxonomy" id="875043"/>
    <lineage>
        <taxon>Bacteria</taxon>
        <taxon>Pseudomonadati</taxon>
        <taxon>Pseudomonadota</taxon>
        <taxon>Gammaproteobacteria</taxon>
        <taxon>Chromatiales</taxon>
        <taxon>Chromatiaceae</taxon>
        <taxon>Rheinheimera</taxon>
    </lineage>
</organism>